<dbReference type="GO" id="GO:0008422">
    <property type="term" value="F:beta-glucosidase activity"/>
    <property type="evidence" value="ECO:0007669"/>
    <property type="project" value="TreeGrafter"/>
</dbReference>
<feature type="domain" description="Glycosyl-hydrolase family 116 catalytic region" evidence="2">
    <location>
        <begin position="402"/>
        <end position="773"/>
    </location>
</feature>
<organism evidence="4 5">
    <name type="scientific">Caenorhabditis angaria</name>
    <dbReference type="NCBI Taxonomy" id="860376"/>
    <lineage>
        <taxon>Eukaryota</taxon>
        <taxon>Metazoa</taxon>
        <taxon>Ecdysozoa</taxon>
        <taxon>Nematoda</taxon>
        <taxon>Chromadorea</taxon>
        <taxon>Rhabditida</taxon>
        <taxon>Rhabditina</taxon>
        <taxon>Rhabditomorpha</taxon>
        <taxon>Rhabditoidea</taxon>
        <taxon>Rhabditidae</taxon>
        <taxon>Peloderinae</taxon>
        <taxon>Caenorhabditis</taxon>
    </lineage>
</organism>
<gene>
    <name evidence="4" type="ORF">CAMP_LOCUS16357</name>
</gene>
<dbReference type="PANTHER" id="PTHR12654:SF0">
    <property type="entry name" value="NON-LYSOSOMAL GLUCOSYLCERAMIDASE"/>
    <property type="match status" value="1"/>
</dbReference>
<accession>A0A9P1IZ65</accession>
<keyword evidence="1" id="KW-0472">Membrane</keyword>
<comment type="function">
    <text evidence="1">Non-lysosomal glucosylceramidase that catalyzes the hydrolysis of glucosylceramide (GlcCer) to free glucose and ceramide.</text>
</comment>
<keyword evidence="1" id="KW-0326">Glycosidase</keyword>
<dbReference type="OrthoDB" id="730489at2759"/>
<dbReference type="GO" id="GO:0004348">
    <property type="term" value="F:glucosylceramidase activity"/>
    <property type="evidence" value="ECO:0007669"/>
    <property type="project" value="UniProtKB-EC"/>
</dbReference>
<reference evidence="4" key="1">
    <citation type="submission" date="2022-11" db="EMBL/GenBank/DDBJ databases">
        <authorList>
            <person name="Kikuchi T."/>
        </authorList>
    </citation>
    <scope>NUCLEOTIDE SEQUENCE</scope>
    <source>
        <strain evidence="4">PS1010</strain>
    </source>
</reference>
<evidence type="ECO:0000313" key="4">
    <source>
        <dbReference type="EMBL" id="CAI5453720.1"/>
    </source>
</evidence>
<dbReference type="GO" id="GO:0005975">
    <property type="term" value="P:carbohydrate metabolic process"/>
    <property type="evidence" value="ECO:0007669"/>
    <property type="project" value="InterPro"/>
</dbReference>
<evidence type="ECO:0000259" key="2">
    <source>
        <dbReference type="Pfam" id="PF04685"/>
    </source>
</evidence>
<comment type="similarity">
    <text evidence="1">Belongs to the non-lysosomal glucosylceramidase family.</text>
</comment>
<evidence type="ECO:0000259" key="3">
    <source>
        <dbReference type="Pfam" id="PF12215"/>
    </source>
</evidence>
<dbReference type="InterPro" id="IPR024462">
    <property type="entry name" value="GH116_N"/>
</dbReference>
<sequence>MDGVGWKARGDRKTKFNNARSFMPRIKHSAKLIMLCIRYTGVPIGGIGCGSIGTDHRMAFNRFSIIPGIKEQTTNIKSNIFIVSVHSKLTGSLIYQSLLSAADFNGKALKSWKTMRPENVKYRGLFPRAWYEFTLGETGIKILCTQVSPVVPNNYEDTSLPVADFEFEVVNEAEEDVNVSIVFTFRNGTGNAKWNSESICEVQEFCEAEKYTGISLKHKVRGMDLTYVLGNNGKDVMTTSFDPNSNGNEIWKELERSGDLPEKIESKNERRELGIAIRTKILVEKSGSNSTIFSLTWFMPKVDFGKNCGRSYERRYTRFFTNPFDISKHAIQQFATWQTHIDAWQNPIIHDESLPDWYRSALFNELYYSVDGSTIWFNYEDAWRIQEPRISPETERHFREFGRFGYMESWEYYMINTYDVHYYSSWAFLKNWPMIELGIQLDFADQVSRVDASQTTSLFEGHPMQVKKPARIPHDMGHPITNPWISTNAYILHDTSDWKDLNLKFVISSWRDFKLIVRQSKFHDNSEAQRILRLFYEKSKEIVDRALEDWDVDNDGMIENSGFADQTYDAWKMTGTSSYCGSLWIAALTCLIEMSKNLEKNENCEKYQQLAEKSNRIFIEKLWNGKFFRFDEDKNNEDVIMADQLSGFWALLINDDEVCMDREKILSAIRVVFENNVKKYGDGEFGAVNGFLTTGSVDSSSIQSMEVWSGITYALSSLMIELDMKNEAFETSEGLFKSIWHNYPLQFQTPEAFAEDGMYRALGYMRPMSIWSIQHSIDKKRSN</sequence>
<evidence type="ECO:0000256" key="1">
    <source>
        <dbReference type="PIRNR" id="PIRNR028944"/>
    </source>
</evidence>
<dbReference type="InterPro" id="IPR006775">
    <property type="entry name" value="GH116_catalytic"/>
</dbReference>
<comment type="catalytic activity">
    <reaction evidence="1">
        <text>a beta-D-glucosyl-(1&lt;-&gt;1')-N-acylsphing-4-enine + H2O = an N-acylsphing-4-enine + D-glucose</text>
        <dbReference type="Rhea" id="RHEA:13269"/>
        <dbReference type="ChEBI" id="CHEBI:4167"/>
        <dbReference type="ChEBI" id="CHEBI:15377"/>
        <dbReference type="ChEBI" id="CHEBI:22801"/>
        <dbReference type="ChEBI" id="CHEBI:52639"/>
        <dbReference type="EC" id="3.2.1.45"/>
    </reaction>
</comment>
<dbReference type="InterPro" id="IPR008928">
    <property type="entry name" value="6-hairpin_glycosidase_sf"/>
</dbReference>
<name>A0A9P1IZ65_9PELO</name>
<dbReference type="InterPro" id="IPR012341">
    <property type="entry name" value="6hp_glycosidase-like_sf"/>
</dbReference>
<dbReference type="InterPro" id="IPR052566">
    <property type="entry name" value="Non-lysos_glucosylceramidase"/>
</dbReference>
<dbReference type="PIRSF" id="PIRSF028944">
    <property type="entry name" value="Beta_gluc_GBA2"/>
    <property type="match status" value="1"/>
</dbReference>
<dbReference type="Pfam" id="PF04685">
    <property type="entry name" value="DUF608"/>
    <property type="match status" value="1"/>
</dbReference>
<dbReference type="SUPFAM" id="SSF48208">
    <property type="entry name" value="Six-hairpin glycosidases"/>
    <property type="match status" value="1"/>
</dbReference>
<dbReference type="Gene3D" id="1.50.10.10">
    <property type="match status" value="1"/>
</dbReference>
<dbReference type="EC" id="3.2.1.45" evidence="1"/>
<keyword evidence="5" id="KW-1185">Reference proteome</keyword>
<dbReference type="PANTHER" id="PTHR12654">
    <property type="entry name" value="BILE ACID BETA-GLUCOSIDASE-RELATED"/>
    <property type="match status" value="1"/>
</dbReference>
<dbReference type="AlphaFoldDB" id="A0A9P1IZ65"/>
<proteinExistence type="inferred from homology"/>
<protein>
    <recommendedName>
        <fullName evidence="1">Non-lysosomal glucosylceramidase</fullName>
        <shortName evidence="1">NLGase</shortName>
        <ecNumber evidence="1">3.2.1.45</ecNumber>
    </recommendedName>
</protein>
<dbReference type="GO" id="GO:0006680">
    <property type="term" value="P:glucosylceramide catabolic process"/>
    <property type="evidence" value="ECO:0007669"/>
    <property type="project" value="InterPro"/>
</dbReference>
<keyword evidence="1" id="KW-0378">Hydrolase</keyword>
<dbReference type="Pfam" id="PF12215">
    <property type="entry name" value="Glyco_hydr_116N"/>
    <property type="match status" value="1"/>
</dbReference>
<dbReference type="EMBL" id="CANHGI010000005">
    <property type="protein sequence ID" value="CAI5453720.1"/>
    <property type="molecule type" value="Genomic_DNA"/>
</dbReference>
<evidence type="ECO:0000313" key="5">
    <source>
        <dbReference type="Proteomes" id="UP001152747"/>
    </source>
</evidence>
<feature type="domain" description="Glycosyl-hydrolase family 116 N-terminal" evidence="3">
    <location>
        <begin position="41"/>
        <end position="337"/>
    </location>
</feature>
<dbReference type="GO" id="GO:0016020">
    <property type="term" value="C:membrane"/>
    <property type="evidence" value="ECO:0007669"/>
    <property type="project" value="InterPro"/>
</dbReference>
<keyword evidence="1" id="KW-0443">Lipid metabolism</keyword>
<dbReference type="InterPro" id="IPR014551">
    <property type="entry name" value="B_Glucosidase_GBA2-typ"/>
</dbReference>
<comment type="caution">
    <text evidence="4">The sequence shown here is derived from an EMBL/GenBank/DDBJ whole genome shotgun (WGS) entry which is preliminary data.</text>
</comment>
<dbReference type="Proteomes" id="UP001152747">
    <property type="component" value="Unassembled WGS sequence"/>
</dbReference>